<dbReference type="AlphaFoldDB" id="A0A8S9UI40"/>
<evidence type="ECO:0000313" key="2">
    <source>
        <dbReference type="Proteomes" id="UP000704712"/>
    </source>
</evidence>
<evidence type="ECO:0000313" key="1">
    <source>
        <dbReference type="EMBL" id="KAF4138158.1"/>
    </source>
</evidence>
<organism evidence="1 2">
    <name type="scientific">Phytophthora infestans</name>
    <name type="common">Potato late blight agent</name>
    <name type="synonym">Botrytis infestans</name>
    <dbReference type="NCBI Taxonomy" id="4787"/>
    <lineage>
        <taxon>Eukaryota</taxon>
        <taxon>Sar</taxon>
        <taxon>Stramenopiles</taxon>
        <taxon>Oomycota</taxon>
        <taxon>Peronosporomycetes</taxon>
        <taxon>Peronosporales</taxon>
        <taxon>Peronosporaceae</taxon>
        <taxon>Phytophthora</taxon>
    </lineage>
</organism>
<gene>
    <name evidence="1" type="ORF">GN958_ATG12652</name>
</gene>
<reference evidence="1" key="1">
    <citation type="submission" date="2020-03" db="EMBL/GenBank/DDBJ databases">
        <title>Hybrid Assembly of Korean Phytophthora infestans isolates.</title>
        <authorList>
            <person name="Prokchorchik M."/>
            <person name="Lee Y."/>
            <person name="Seo J."/>
            <person name="Cho J.-H."/>
            <person name="Park Y.-E."/>
            <person name="Jang D.-C."/>
            <person name="Im J.-S."/>
            <person name="Choi J.-G."/>
            <person name="Park H.-J."/>
            <person name="Lee G.-B."/>
            <person name="Lee Y.-G."/>
            <person name="Hong S.-Y."/>
            <person name="Cho K."/>
            <person name="Sohn K.H."/>
        </authorList>
    </citation>
    <scope>NUCLEOTIDE SEQUENCE</scope>
    <source>
        <strain evidence="1">KR_2_A2</strain>
    </source>
</reference>
<sequence>MALGVVAKAISTLYEPITDAMRMDPLARLHGEVETVSGLACFSNQRYDNFHQSTGGVGQKMALERRG</sequence>
<name>A0A8S9UI40_PHYIN</name>
<dbReference type="Proteomes" id="UP000704712">
    <property type="component" value="Unassembled WGS sequence"/>
</dbReference>
<comment type="caution">
    <text evidence="1">The sequence shown here is derived from an EMBL/GenBank/DDBJ whole genome shotgun (WGS) entry which is preliminary data.</text>
</comment>
<dbReference type="EMBL" id="JAACNO010001726">
    <property type="protein sequence ID" value="KAF4138158.1"/>
    <property type="molecule type" value="Genomic_DNA"/>
</dbReference>
<proteinExistence type="predicted"/>
<accession>A0A8S9UI40</accession>
<protein>
    <submittedName>
        <fullName evidence="1">Uncharacterized protein</fullName>
    </submittedName>
</protein>